<dbReference type="GO" id="GO:0050560">
    <property type="term" value="F:aspartate-tRNA(Asn) ligase activity"/>
    <property type="evidence" value="ECO:0007669"/>
    <property type="project" value="UniProtKB-EC"/>
</dbReference>
<name>A0A1M4Z8D6_9CLOT</name>
<evidence type="ECO:0000313" key="12">
    <source>
        <dbReference type="Proteomes" id="UP000184245"/>
    </source>
</evidence>
<keyword evidence="6 9" id="KW-0067">ATP-binding</keyword>
<comment type="catalytic activity">
    <reaction evidence="9">
        <text>tRNA(Asx) + L-aspartate + ATP = L-aspartyl-tRNA(Asx) + AMP + diphosphate</text>
        <dbReference type="Rhea" id="RHEA:18349"/>
        <dbReference type="Rhea" id="RHEA-COMP:9710"/>
        <dbReference type="Rhea" id="RHEA-COMP:9711"/>
        <dbReference type="ChEBI" id="CHEBI:29991"/>
        <dbReference type="ChEBI" id="CHEBI:30616"/>
        <dbReference type="ChEBI" id="CHEBI:33019"/>
        <dbReference type="ChEBI" id="CHEBI:78442"/>
        <dbReference type="ChEBI" id="CHEBI:78516"/>
        <dbReference type="ChEBI" id="CHEBI:456215"/>
        <dbReference type="EC" id="6.1.1.23"/>
    </reaction>
</comment>
<dbReference type="SUPFAM" id="SSF50249">
    <property type="entry name" value="Nucleic acid-binding proteins"/>
    <property type="match status" value="1"/>
</dbReference>
<feature type="binding site" evidence="9">
    <location>
        <position position="373"/>
    </location>
    <ligand>
        <name>L-aspartate</name>
        <dbReference type="ChEBI" id="CHEBI:29991"/>
    </ligand>
</feature>
<dbReference type="GO" id="GO:0016740">
    <property type="term" value="F:transferase activity"/>
    <property type="evidence" value="ECO:0007669"/>
    <property type="project" value="UniProtKB-ARBA"/>
</dbReference>
<keyword evidence="12" id="KW-1185">Reference proteome</keyword>
<dbReference type="Proteomes" id="UP000184245">
    <property type="component" value="Unassembled WGS sequence"/>
</dbReference>
<evidence type="ECO:0000256" key="1">
    <source>
        <dbReference type="ARBA" id="ARBA00004496"/>
    </source>
</evidence>
<feature type="binding site" evidence="9">
    <location>
        <begin position="219"/>
        <end position="221"/>
    </location>
    <ligand>
        <name>ATP</name>
        <dbReference type="ChEBI" id="CHEBI:30616"/>
    </ligand>
</feature>
<keyword evidence="7 9" id="KW-0648">Protein biosynthesis</keyword>
<dbReference type="SUPFAM" id="SSF55681">
    <property type="entry name" value="Class II aaRS and biotin synthetases"/>
    <property type="match status" value="1"/>
</dbReference>
<dbReference type="Pfam" id="PF01336">
    <property type="entry name" value="tRNA_anti-codon"/>
    <property type="match status" value="1"/>
</dbReference>
<dbReference type="PROSITE" id="PS50862">
    <property type="entry name" value="AA_TRNA_LIGASE_II"/>
    <property type="match status" value="1"/>
</dbReference>
<dbReference type="NCBIfam" id="TIGR00458">
    <property type="entry name" value="aspS_nondisc"/>
    <property type="match status" value="1"/>
</dbReference>
<dbReference type="GO" id="GO:0017101">
    <property type="term" value="C:aminoacyl-tRNA synthetase multienzyme complex"/>
    <property type="evidence" value="ECO:0007669"/>
    <property type="project" value="TreeGrafter"/>
</dbReference>
<feature type="binding site" evidence="9">
    <location>
        <position position="369"/>
    </location>
    <ligand>
        <name>L-aspartate</name>
        <dbReference type="ChEBI" id="CHEBI:29991"/>
    </ligand>
</feature>
<feature type="binding site" evidence="9">
    <location>
        <position position="176"/>
    </location>
    <ligand>
        <name>L-aspartate</name>
        <dbReference type="ChEBI" id="CHEBI:29991"/>
    </ligand>
</feature>
<organism evidence="11 12">
    <name type="scientific">Lactonifactor longoviformis DSM 17459</name>
    <dbReference type="NCBI Taxonomy" id="1122155"/>
    <lineage>
        <taxon>Bacteria</taxon>
        <taxon>Bacillati</taxon>
        <taxon>Bacillota</taxon>
        <taxon>Clostridia</taxon>
        <taxon>Eubacteriales</taxon>
        <taxon>Clostridiaceae</taxon>
        <taxon>Lactonifactor</taxon>
    </lineage>
</organism>
<comment type="subunit">
    <text evidence="9">Homodimer.</text>
</comment>
<dbReference type="PANTHER" id="PTHR43450:SF1">
    <property type="entry name" value="ASPARTATE--TRNA LIGASE, CYTOPLASMIC"/>
    <property type="match status" value="1"/>
</dbReference>
<evidence type="ECO:0000256" key="3">
    <source>
        <dbReference type="ARBA" id="ARBA00022490"/>
    </source>
</evidence>
<dbReference type="GO" id="GO:0004815">
    <property type="term" value="F:aspartate-tRNA ligase activity"/>
    <property type="evidence" value="ECO:0007669"/>
    <property type="project" value="UniProtKB-UniRule"/>
</dbReference>
<evidence type="ECO:0000256" key="7">
    <source>
        <dbReference type="ARBA" id="ARBA00022917"/>
    </source>
</evidence>
<dbReference type="HAMAP" id="MF_02075">
    <property type="entry name" value="Asp_tRNA_synth_type2"/>
    <property type="match status" value="1"/>
</dbReference>
<evidence type="ECO:0000313" key="11">
    <source>
        <dbReference type="EMBL" id="SHF14333.1"/>
    </source>
</evidence>
<feature type="site" description="Important for tRNA non-discrimination" evidence="9">
    <location>
        <position position="90"/>
    </location>
</feature>
<evidence type="ECO:0000256" key="5">
    <source>
        <dbReference type="ARBA" id="ARBA00022741"/>
    </source>
</evidence>
<dbReference type="PRINTS" id="PR01042">
    <property type="entry name" value="TRNASYNTHASP"/>
</dbReference>
<comment type="similarity">
    <text evidence="2 9">Belongs to the class-II aminoacyl-tRNA synthetase family. Type 2 subfamily.</text>
</comment>
<feature type="binding site" evidence="9">
    <location>
        <begin position="414"/>
        <end position="417"/>
    </location>
    <ligand>
        <name>ATP</name>
        <dbReference type="ChEBI" id="CHEBI:30616"/>
    </ligand>
</feature>
<dbReference type="InterPro" id="IPR004365">
    <property type="entry name" value="NA-bd_OB_tRNA"/>
</dbReference>
<keyword evidence="4 9" id="KW-0436">Ligase</keyword>
<feature type="domain" description="Aminoacyl-transfer RNA synthetases class-II family profile" evidence="10">
    <location>
        <begin position="143"/>
        <end position="443"/>
    </location>
</feature>
<dbReference type="NCBIfam" id="NF003483">
    <property type="entry name" value="PRK05159.1"/>
    <property type="match status" value="1"/>
</dbReference>
<reference evidence="11 12" key="1">
    <citation type="submission" date="2016-11" db="EMBL/GenBank/DDBJ databases">
        <authorList>
            <person name="Jaros S."/>
            <person name="Januszkiewicz K."/>
            <person name="Wedrychowicz H."/>
        </authorList>
    </citation>
    <scope>NUCLEOTIDE SEQUENCE [LARGE SCALE GENOMIC DNA]</scope>
    <source>
        <strain evidence="11 12">DSM 17459</strain>
    </source>
</reference>
<dbReference type="Gene3D" id="2.40.50.140">
    <property type="entry name" value="Nucleic acid-binding proteins"/>
    <property type="match status" value="1"/>
</dbReference>
<dbReference type="AlphaFoldDB" id="A0A1M4Z8D6"/>
<dbReference type="InterPro" id="IPR045864">
    <property type="entry name" value="aa-tRNA-synth_II/BPL/LPL"/>
</dbReference>
<dbReference type="InterPro" id="IPR004523">
    <property type="entry name" value="Asp-tRNA_synthase_2"/>
</dbReference>
<evidence type="ECO:0000256" key="8">
    <source>
        <dbReference type="ARBA" id="ARBA00023146"/>
    </source>
</evidence>
<feature type="binding site" evidence="9">
    <location>
        <position position="219"/>
    </location>
    <ligand>
        <name>L-aspartate</name>
        <dbReference type="ChEBI" id="CHEBI:29991"/>
    </ligand>
</feature>
<protein>
    <recommendedName>
        <fullName evidence="9">Aspartate--tRNA(Asp/Asn) ligase</fullName>
        <ecNumber evidence="9">6.1.1.23</ecNumber>
    </recommendedName>
    <alternativeName>
        <fullName evidence="9">Aspartyl-tRNA synthetase</fullName>
        <shortName evidence="9">AspRS</shortName>
    </alternativeName>
    <alternativeName>
        <fullName evidence="9">Non-discriminating aspartyl-tRNA synthetase</fullName>
        <shortName evidence="9">ND-AspRS</shortName>
    </alternativeName>
</protein>
<evidence type="ECO:0000256" key="9">
    <source>
        <dbReference type="HAMAP-Rule" id="MF_02075"/>
    </source>
</evidence>
<dbReference type="FunFam" id="3.30.930.10:FF:000038">
    <property type="entry name" value="Aspartate--tRNA ligase"/>
    <property type="match status" value="1"/>
</dbReference>
<keyword evidence="5 9" id="KW-0547">Nucleotide-binding</keyword>
<dbReference type="PANTHER" id="PTHR43450">
    <property type="entry name" value="ASPARTYL-TRNA SYNTHETASE"/>
    <property type="match status" value="1"/>
</dbReference>
<dbReference type="GO" id="GO:0005829">
    <property type="term" value="C:cytosol"/>
    <property type="evidence" value="ECO:0007669"/>
    <property type="project" value="TreeGrafter"/>
</dbReference>
<evidence type="ECO:0000256" key="6">
    <source>
        <dbReference type="ARBA" id="ARBA00022840"/>
    </source>
</evidence>
<dbReference type="RefSeq" id="WP_072852540.1">
    <property type="nucleotide sequence ID" value="NZ_FQVI01000014.1"/>
</dbReference>
<dbReference type="Gene3D" id="3.30.930.10">
    <property type="entry name" value="Bira Bifunctional Protein, Domain 2"/>
    <property type="match status" value="1"/>
</dbReference>
<dbReference type="InterPro" id="IPR002312">
    <property type="entry name" value="Asp/Asn-tRNA-synth_IIb"/>
</dbReference>
<evidence type="ECO:0000259" key="10">
    <source>
        <dbReference type="PROSITE" id="PS50862"/>
    </source>
</evidence>
<keyword evidence="8 9" id="KW-0030">Aminoacyl-tRNA synthetase</keyword>
<feature type="binding site" evidence="9">
    <location>
        <begin position="227"/>
        <end position="229"/>
    </location>
    <ligand>
        <name>ATP</name>
        <dbReference type="ChEBI" id="CHEBI:30616"/>
    </ligand>
</feature>
<dbReference type="GO" id="GO:0006422">
    <property type="term" value="P:aspartyl-tRNA aminoacylation"/>
    <property type="evidence" value="ECO:0007669"/>
    <property type="project" value="UniProtKB-UniRule"/>
</dbReference>
<proteinExistence type="inferred from homology"/>
<comment type="subcellular location">
    <subcellularLocation>
        <location evidence="1 9">Cytoplasm</location>
    </subcellularLocation>
</comment>
<dbReference type="GO" id="GO:0005524">
    <property type="term" value="F:ATP binding"/>
    <property type="evidence" value="ECO:0007669"/>
    <property type="project" value="UniProtKB-UniRule"/>
</dbReference>
<feature type="binding site" evidence="9">
    <location>
        <position position="366"/>
    </location>
    <ligand>
        <name>ATP</name>
        <dbReference type="ChEBI" id="CHEBI:30616"/>
    </ligand>
</feature>
<dbReference type="Pfam" id="PF00152">
    <property type="entry name" value="tRNA-synt_2"/>
    <property type="match status" value="1"/>
</dbReference>
<dbReference type="GO" id="GO:0140096">
    <property type="term" value="F:catalytic activity, acting on a protein"/>
    <property type="evidence" value="ECO:0007669"/>
    <property type="project" value="UniProtKB-ARBA"/>
</dbReference>
<dbReference type="EC" id="6.1.1.23" evidence="9"/>
<dbReference type="InterPro" id="IPR004364">
    <property type="entry name" value="Aa-tRNA-synt_II"/>
</dbReference>
<dbReference type="InterPro" id="IPR006195">
    <property type="entry name" value="aa-tRNA-synth_II"/>
</dbReference>
<comment type="function">
    <text evidence="9">Aspartyl-tRNA synthetase with relaxed tRNA specificity since it is able to aspartylate not only its cognate tRNA(Asp) but also tRNA(Asn). Reaction proceeds in two steps: L-aspartate is first activated by ATP to form Asp-AMP and then transferred to the acceptor end of tRNA(Asp/Asn).</text>
</comment>
<gene>
    <name evidence="9" type="primary">aspS</name>
    <name evidence="11" type="ORF">SAMN02745158_02664</name>
</gene>
<dbReference type="InterPro" id="IPR012340">
    <property type="entry name" value="NA-bd_OB-fold"/>
</dbReference>
<evidence type="ECO:0000256" key="2">
    <source>
        <dbReference type="ARBA" id="ARBA00005312"/>
    </source>
</evidence>
<sequence>MEFIKGVKQPETLEICQLLQEGMEGNQVKVNGNVHTIRNMGNVAFIILRKREGLVQCIYEQETSEFDIKEVKEAAAVEICGVLKKSEKAPNGIEIEAKGLKILSEPAETMPLSISKWKMNTSLEAKLNYRPIALRNIRERAKFKIQEGVVRGFRDFLYQQGFTEIHTPKIGAKGAEGGANIFKLDYFHRPAVLEQSPQLYKQMMVGVFDRVFETGPVFRAEKHNTKRHLNEYTSLDLEFGFIRGFEDVMAMETGFLQYTMELLKKEYSRELQILGITLPKVDEIPAVRFDKAKELAAEKYGRKIRNPFDLEPEEEILISQYFKEEYDADFVFVTHYPSKKRPFYAMEDPEDRRFTLSFDLLFRGLEITTGGQRIHDYRMLTEKLAARGMTEEGLEQYLDTFKHGMPPHGGLGIGLERLTMKIIGEDNVRETTLFPRDLSRLEP</sequence>
<keyword evidence="3 9" id="KW-0963">Cytoplasm</keyword>
<evidence type="ECO:0000256" key="4">
    <source>
        <dbReference type="ARBA" id="ARBA00022598"/>
    </source>
</evidence>
<dbReference type="GO" id="GO:0003723">
    <property type="term" value="F:RNA binding"/>
    <property type="evidence" value="ECO:0007669"/>
    <property type="project" value="TreeGrafter"/>
</dbReference>
<dbReference type="STRING" id="1122155.SAMN02745158_02664"/>
<accession>A0A1M4Z8D6</accession>
<feature type="region of interest" description="Aspartate" evidence="9">
    <location>
        <begin position="198"/>
        <end position="201"/>
    </location>
</feature>
<dbReference type="OrthoDB" id="9762036at2"/>
<dbReference type="EMBL" id="FQVI01000014">
    <property type="protein sequence ID" value="SHF14333.1"/>
    <property type="molecule type" value="Genomic_DNA"/>
</dbReference>